<dbReference type="Proteomes" id="UP001243717">
    <property type="component" value="Unassembled WGS sequence"/>
</dbReference>
<reference evidence="1 2" key="1">
    <citation type="submission" date="2023-04" db="EMBL/GenBank/DDBJ databases">
        <title>A novel bacteria isolated from coastal sediment.</title>
        <authorList>
            <person name="Liu X.-J."/>
            <person name="Du Z.-J."/>
        </authorList>
    </citation>
    <scope>NUCLEOTIDE SEQUENCE [LARGE SCALE GENOMIC DNA]</scope>
    <source>
        <strain evidence="1 2">SDUM461004</strain>
    </source>
</reference>
<evidence type="ECO:0000313" key="2">
    <source>
        <dbReference type="Proteomes" id="UP001243717"/>
    </source>
</evidence>
<gene>
    <name evidence="1" type="ORF">QEH59_07105</name>
</gene>
<name>A0ABU1AH94_9BACT</name>
<protein>
    <recommendedName>
        <fullName evidence="3">Peptidase C39-like domain-containing protein</fullName>
    </recommendedName>
</protein>
<keyword evidence="2" id="KW-1185">Reference proteome</keyword>
<accession>A0ABU1AH94</accession>
<dbReference type="EMBL" id="JARXIC010000009">
    <property type="protein sequence ID" value="MDQ8194186.1"/>
    <property type="molecule type" value="Genomic_DNA"/>
</dbReference>
<proteinExistence type="predicted"/>
<dbReference type="RefSeq" id="WP_308984669.1">
    <property type="nucleotide sequence ID" value="NZ_JARXIC010000009.1"/>
</dbReference>
<evidence type="ECO:0008006" key="3">
    <source>
        <dbReference type="Google" id="ProtNLM"/>
    </source>
</evidence>
<evidence type="ECO:0000313" key="1">
    <source>
        <dbReference type="EMBL" id="MDQ8194186.1"/>
    </source>
</evidence>
<organism evidence="1 2">
    <name type="scientific">Thalassobacterium sedimentorum</name>
    <dbReference type="NCBI Taxonomy" id="3041258"/>
    <lineage>
        <taxon>Bacteria</taxon>
        <taxon>Pseudomonadati</taxon>
        <taxon>Verrucomicrobiota</taxon>
        <taxon>Opitutia</taxon>
        <taxon>Puniceicoccales</taxon>
        <taxon>Coraliomargaritaceae</taxon>
        <taxon>Thalassobacterium</taxon>
    </lineage>
</organism>
<comment type="caution">
    <text evidence="1">The sequence shown here is derived from an EMBL/GenBank/DDBJ whole genome shotgun (WGS) entry which is preliminary data.</text>
</comment>
<sequence>MAEKKWNPENKRYDFYRVGMLGNECIVNGDIRRYFLSENQSHYPEPASGCGPTALLNLYIWYTKFGLIQESIRHSDPARYKQLKFQEIDRRIAELQGQARSPTTGTNTLEQVLAIDEIVQSSHSRAPVRIHFEYKQAPLTIRDFIELSRNYRAGILSVRPKDSQTGTLMSHHAVLVIRGDTSGKISIANWGQFSHGRLVAKSDGQWFIPDTPDQHELLINQLTTLIPFIPTHTSTSPH</sequence>